<name>A0A0V1BU48_TRISP</name>
<dbReference type="Proteomes" id="UP000054776">
    <property type="component" value="Unassembled WGS sequence"/>
</dbReference>
<comment type="caution">
    <text evidence="1">The sequence shown here is derived from an EMBL/GenBank/DDBJ whole genome shotgun (WGS) entry which is preliminary data.</text>
</comment>
<organism evidence="1 2">
    <name type="scientific">Trichinella spiralis</name>
    <name type="common">Trichina worm</name>
    <dbReference type="NCBI Taxonomy" id="6334"/>
    <lineage>
        <taxon>Eukaryota</taxon>
        <taxon>Metazoa</taxon>
        <taxon>Ecdysozoa</taxon>
        <taxon>Nematoda</taxon>
        <taxon>Enoplea</taxon>
        <taxon>Dorylaimia</taxon>
        <taxon>Trichinellida</taxon>
        <taxon>Trichinellidae</taxon>
        <taxon>Trichinella</taxon>
    </lineage>
</organism>
<sequence length="97" mass="10963">MTYLRCFLTGDALGSIICLSSSNADYELEVQRLKERFERPYTVTSIEWTKEKFSDPIDRNVDALTAETNPARLSFRQNKCCSLMVARSFGSGLEVNG</sequence>
<accession>A0A0V1BU48</accession>
<evidence type="ECO:0000313" key="1">
    <source>
        <dbReference type="EMBL" id="KRY40496.1"/>
    </source>
</evidence>
<dbReference type="AlphaFoldDB" id="A0A0V1BU48"/>
<keyword evidence="2" id="KW-1185">Reference proteome</keyword>
<dbReference type="InParanoid" id="A0A0V1BU48"/>
<gene>
    <name evidence="1" type="ORF">T01_8701</name>
</gene>
<dbReference type="EMBL" id="JYDH01000012">
    <property type="protein sequence ID" value="KRY40496.1"/>
    <property type="molecule type" value="Genomic_DNA"/>
</dbReference>
<reference evidence="1 2" key="1">
    <citation type="submission" date="2015-01" db="EMBL/GenBank/DDBJ databases">
        <title>Evolution of Trichinella species and genotypes.</title>
        <authorList>
            <person name="Korhonen P.K."/>
            <person name="Edoardo P."/>
            <person name="Giuseppe L.R."/>
            <person name="Gasser R.B."/>
        </authorList>
    </citation>
    <scope>NUCLEOTIDE SEQUENCE [LARGE SCALE GENOMIC DNA]</scope>
    <source>
        <strain evidence="1">ISS3</strain>
    </source>
</reference>
<proteinExistence type="predicted"/>
<evidence type="ECO:0000313" key="2">
    <source>
        <dbReference type="Proteomes" id="UP000054776"/>
    </source>
</evidence>
<protein>
    <submittedName>
        <fullName evidence="1">Uncharacterized protein</fullName>
    </submittedName>
</protein>